<sequence length="241" mass="26155">MAKKNTRDHERRAVAEQLRKTQQRKERMRSFAILGVCVLVVVGLLGVAVFTYVRSERDKAAAAGAPLADLGVSEAQASCDAPAEAAATGNNEHLTIGQPIDYPDAPPASGPHWGNFLQGSEIRSFYTVDDRPEKERLVHSLEHGHTVVWYDDTVTKDTDAYRQLRSISDKFEAQSDKVIVAPWTAEDGGGFPEGKHVALTHWTGPEDQLGVTQYCGAPSGAVLGKFMKTYPATSAPEPNAP</sequence>
<gene>
    <name evidence="2" type="ORF">EDD33_2417</name>
</gene>
<evidence type="ECO:0000256" key="1">
    <source>
        <dbReference type="SAM" id="Phobius"/>
    </source>
</evidence>
<dbReference type="RefSeq" id="WP_123391099.1">
    <property type="nucleotide sequence ID" value="NZ_RKHO01000001.1"/>
</dbReference>
<dbReference type="Pfam" id="PF11303">
    <property type="entry name" value="DUF3105"/>
    <property type="match status" value="1"/>
</dbReference>
<evidence type="ECO:0000313" key="3">
    <source>
        <dbReference type="Proteomes" id="UP000281738"/>
    </source>
</evidence>
<keyword evidence="1" id="KW-0472">Membrane</keyword>
<comment type="caution">
    <text evidence="2">The sequence shown here is derived from an EMBL/GenBank/DDBJ whole genome shotgun (WGS) entry which is preliminary data.</text>
</comment>
<keyword evidence="1" id="KW-0812">Transmembrane</keyword>
<accession>A0A3N2CVJ2</accession>
<proteinExistence type="predicted"/>
<keyword evidence="3" id="KW-1185">Reference proteome</keyword>
<evidence type="ECO:0000313" key="2">
    <source>
        <dbReference type="EMBL" id="ROR91547.1"/>
    </source>
</evidence>
<dbReference type="EMBL" id="RKHO01000001">
    <property type="protein sequence ID" value="ROR91547.1"/>
    <property type="molecule type" value="Genomic_DNA"/>
</dbReference>
<dbReference type="OrthoDB" id="9809840at2"/>
<dbReference type="Proteomes" id="UP000281738">
    <property type="component" value="Unassembled WGS sequence"/>
</dbReference>
<name>A0A3N2CVJ2_9ACTN</name>
<dbReference type="InterPro" id="IPR021454">
    <property type="entry name" value="DUF3105"/>
</dbReference>
<dbReference type="AlphaFoldDB" id="A0A3N2CVJ2"/>
<reference evidence="2 3" key="1">
    <citation type="submission" date="2018-11" db="EMBL/GenBank/DDBJ databases">
        <title>Sequencing the genomes of 1000 actinobacteria strains.</title>
        <authorList>
            <person name="Klenk H.-P."/>
        </authorList>
    </citation>
    <scope>NUCLEOTIDE SEQUENCE [LARGE SCALE GENOMIC DNA]</scope>
    <source>
        <strain evidence="2 3">DSM 12652</strain>
    </source>
</reference>
<organism evidence="2 3">
    <name type="scientific">Nocardioides aurantiacus</name>
    <dbReference type="NCBI Taxonomy" id="86796"/>
    <lineage>
        <taxon>Bacteria</taxon>
        <taxon>Bacillati</taxon>
        <taxon>Actinomycetota</taxon>
        <taxon>Actinomycetes</taxon>
        <taxon>Propionibacteriales</taxon>
        <taxon>Nocardioidaceae</taxon>
        <taxon>Nocardioides</taxon>
    </lineage>
</organism>
<protein>
    <submittedName>
        <fullName evidence="2">Uncharacterized protein DUF3105</fullName>
    </submittedName>
</protein>
<keyword evidence="1" id="KW-1133">Transmembrane helix</keyword>
<feature type="transmembrane region" description="Helical" evidence="1">
    <location>
        <begin position="31"/>
        <end position="53"/>
    </location>
</feature>